<evidence type="ECO:0000313" key="3">
    <source>
        <dbReference type="EMBL" id="GEM08998.1"/>
    </source>
</evidence>
<name>A0A511KF46_RHOTO</name>
<dbReference type="Proteomes" id="UP000321518">
    <property type="component" value="Unassembled WGS sequence"/>
</dbReference>
<feature type="chain" id="PRO_5021938029" evidence="2">
    <location>
        <begin position="19"/>
        <end position="175"/>
    </location>
</feature>
<keyword evidence="2" id="KW-0732">Signal</keyword>
<reference evidence="3 4" key="1">
    <citation type="submission" date="2019-07" db="EMBL/GenBank/DDBJ databases">
        <title>Rhodotorula toruloides NBRC10032 genome sequencing.</title>
        <authorList>
            <person name="Shida Y."/>
            <person name="Takaku H."/>
            <person name="Ogasawara W."/>
            <person name="Mori K."/>
        </authorList>
    </citation>
    <scope>NUCLEOTIDE SEQUENCE [LARGE SCALE GENOMIC DNA]</scope>
    <source>
        <strain evidence="3 4">NBRC10032</strain>
    </source>
</reference>
<evidence type="ECO:0000256" key="2">
    <source>
        <dbReference type="SAM" id="SignalP"/>
    </source>
</evidence>
<sequence>MLLPRLAVALSYCVLALAIPFEKRQAASSSSSSSSSSSPSVASSSSAAAASSGGASTSVPFYSAPNTFTPTATGETAAPGSVITMINSAGAGSYTDTFVYTAAATTVPPTGNVTNPAVPAASGGAGGVTDLQPNPTNLQIAAAPPRLSTTSLAATLGVAAAIALATTIGAGNVLA</sequence>
<comment type="caution">
    <text evidence="3">The sequence shown here is derived from an EMBL/GenBank/DDBJ whole genome shotgun (WGS) entry which is preliminary data.</text>
</comment>
<organism evidence="3 4">
    <name type="scientific">Rhodotorula toruloides</name>
    <name type="common">Yeast</name>
    <name type="synonym">Rhodosporidium toruloides</name>
    <dbReference type="NCBI Taxonomy" id="5286"/>
    <lineage>
        <taxon>Eukaryota</taxon>
        <taxon>Fungi</taxon>
        <taxon>Dikarya</taxon>
        <taxon>Basidiomycota</taxon>
        <taxon>Pucciniomycotina</taxon>
        <taxon>Microbotryomycetes</taxon>
        <taxon>Sporidiobolales</taxon>
        <taxon>Sporidiobolaceae</taxon>
        <taxon>Rhodotorula</taxon>
    </lineage>
</organism>
<feature type="signal peptide" evidence="2">
    <location>
        <begin position="1"/>
        <end position="18"/>
    </location>
</feature>
<protein>
    <submittedName>
        <fullName evidence="3">Proteophosphoglycan ppg4</fullName>
    </submittedName>
</protein>
<dbReference type="EMBL" id="BJWK01000007">
    <property type="protein sequence ID" value="GEM08998.1"/>
    <property type="molecule type" value="Genomic_DNA"/>
</dbReference>
<proteinExistence type="predicted"/>
<evidence type="ECO:0000256" key="1">
    <source>
        <dbReference type="SAM" id="MobiDB-lite"/>
    </source>
</evidence>
<accession>A0A511KF46</accession>
<feature type="region of interest" description="Disordered" evidence="1">
    <location>
        <begin position="28"/>
        <end position="49"/>
    </location>
</feature>
<gene>
    <name evidence="3" type="ORF">Rt10032_c07g3015</name>
</gene>
<dbReference type="AlphaFoldDB" id="A0A511KF46"/>
<evidence type="ECO:0000313" key="4">
    <source>
        <dbReference type="Proteomes" id="UP000321518"/>
    </source>
</evidence>